<dbReference type="PANTHER" id="PTHR33696">
    <property type="entry name" value="T22J18.15-RELATED"/>
    <property type="match status" value="1"/>
</dbReference>
<evidence type="ECO:0000313" key="3">
    <source>
        <dbReference type="Proteomes" id="UP001634393"/>
    </source>
</evidence>
<name>A0ABD3T1G2_9LAMI</name>
<accession>A0ABD3T1G2</accession>
<keyword evidence="3" id="KW-1185">Reference proteome</keyword>
<feature type="region of interest" description="Disordered" evidence="1">
    <location>
        <begin position="91"/>
        <end position="118"/>
    </location>
</feature>
<dbReference type="PANTHER" id="PTHR33696:SF1">
    <property type="entry name" value="T22J18.15"/>
    <property type="match status" value="1"/>
</dbReference>
<evidence type="ECO:0000313" key="2">
    <source>
        <dbReference type="EMBL" id="KAL3830293.1"/>
    </source>
</evidence>
<reference evidence="2 3" key="1">
    <citation type="submission" date="2024-12" db="EMBL/GenBank/DDBJ databases">
        <title>The unique morphological basis and parallel evolutionary history of personate flowers in Penstemon.</title>
        <authorList>
            <person name="Depatie T.H."/>
            <person name="Wessinger C.A."/>
        </authorList>
    </citation>
    <scope>NUCLEOTIDE SEQUENCE [LARGE SCALE GENOMIC DNA]</scope>
    <source>
        <strain evidence="2">WTNN_2</strain>
        <tissue evidence="2">Leaf</tissue>
    </source>
</reference>
<sequence>MSSSPPTFTKSQPQILPIEEETHFSTPILFRPVVRRTPSYSWSSSPSHSCNSSFRSSSYSLNEECSPFTPSTPLKFKGIPFSWERIPGIPKQQGCKKKESSKHLLPLPPAGNSNSAKKLQIQEEISPKKNHQNSNRFQRDPFIAALEECSKDKDYDHGTNFGSSKIARTLSDRFGFINMYNSCKRTCAVSESMVYLPTRRRPHYLLNPRSS</sequence>
<evidence type="ECO:0000256" key="1">
    <source>
        <dbReference type="SAM" id="MobiDB-lite"/>
    </source>
</evidence>
<proteinExistence type="predicted"/>
<organism evidence="2 3">
    <name type="scientific">Penstemon smallii</name>
    <dbReference type="NCBI Taxonomy" id="265156"/>
    <lineage>
        <taxon>Eukaryota</taxon>
        <taxon>Viridiplantae</taxon>
        <taxon>Streptophyta</taxon>
        <taxon>Embryophyta</taxon>
        <taxon>Tracheophyta</taxon>
        <taxon>Spermatophyta</taxon>
        <taxon>Magnoliopsida</taxon>
        <taxon>eudicotyledons</taxon>
        <taxon>Gunneridae</taxon>
        <taxon>Pentapetalae</taxon>
        <taxon>asterids</taxon>
        <taxon>lamiids</taxon>
        <taxon>Lamiales</taxon>
        <taxon>Plantaginaceae</taxon>
        <taxon>Cheloneae</taxon>
        <taxon>Penstemon</taxon>
    </lineage>
</organism>
<dbReference type="EMBL" id="JBJXBP010000005">
    <property type="protein sequence ID" value="KAL3830293.1"/>
    <property type="molecule type" value="Genomic_DNA"/>
</dbReference>
<protein>
    <submittedName>
        <fullName evidence="2">Uncharacterized protein</fullName>
    </submittedName>
</protein>
<gene>
    <name evidence="2" type="ORF">ACJIZ3_019095</name>
</gene>
<comment type="caution">
    <text evidence="2">The sequence shown here is derived from an EMBL/GenBank/DDBJ whole genome shotgun (WGS) entry which is preliminary data.</text>
</comment>
<dbReference type="Proteomes" id="UP001634393">
    <property type="component" value="Unassembled WGS sequence"/>
</dbReference>
<dbReference type="AlphaFoldDB" id="A0ABD3T1G2"/>